<keyword evidence="9" id="KW-1185">Reference proteome</keyword>
<comment type="cofactor">
    <cofactor evidence="1">
        <name>Mg(2+)</name>
        <dbReference type="ChEBI" id="CHEBI:18420"/>
    </cofactor>
</comment>
<proteinExistence type="predicted"/>
<evidence type="ECO:0000256" key="5">
    <source>
        <dbReference type="ARBA" id="ARBA00034247"/>
    </source>
</evidence>
<accession>A0ABT2E7N4</accession>
<name>A0ABT2E7N4_9ENTR</name>
<dbReference type="InterPro" id="IPR050469">
    <property type="entry name" value="Diguanylate_Cyclase"/>
</dbReference>
<feature type="domain" description="GGDEF" evidence="7">
    <location>
        <begin position="434"/>
        <end position="566"/>
    </location>
</feature>
<keyword evidence="6" id="KW-1133">Transmembrane helix</keyword>
<comment type="caution">
    <text evidence="8">The sequence shown here is derived from an EMBL/GenBank/DDBJ whole genome shotgun (WGS) entry which is preliminary data.</text>
</comment>
<evidence type="ECO:0000256" key="6">
    <source>
        <dbReference type="SAM" id="Phobius"/>
    </source>
</evidence>
<dbReference type="PANTHER" id="PTHR45138">
    <property type="entry name" value="REGULATORY COMPONENTS OF SENSORY TRANSDUCTION SYSTEM"/>
    <property type="match status" value="1"/>
</dbReference>
<dbReference type="NCBIfam" id="TIGR00254">
    <property type="entry name" value="GGDEF"/>
    <property type="match status" value="1"/>
</dbReference>
<dbReference type="RefSeq" id="WP_258990429.1">
    <property type="nucleotide sequence ID" value="NZ_JALIGE010000076.1"/>
</dbReference>
<evidence type="ECO:0000256" key="2">
    <source>
        <dbReference type="ARBA" id="ARBA00004665"/>
    </source>
</evidence>
<keyword evidence="6" id="KW-0472">Membrane</keyword>
<feature type="transmembrane region" description="Helical" evidence="6">
    <location>
        <begin position="12"/>
        <end position="36"/>
    </location>
</feature>
<evidence type="ECO:0000313" key="8">
    <source>
        <dbReference type="EMBL" id="MCS2163900.1"/>
    </source>
</evidence>
<reference evidence="8 9" key="1">
    <citation type="submission" date="2022-04" db="EMBL/GenBank/DDBJ databases">
        <title>Proposal of a three novel species of Scandinavium, Scandinavium hiltneri, Scandinavium manionii, Scandinavium tedordense.</title>
        <authorList>
            <person name="Maddock D.W."/>
            <person name="Brady C.L."/>
            <person name="Denman S."/>
            <person name="Arnold D."/>
        </authorList>
    </citation>
    <scope>NUCLEOTIDE SEQUENCE [LARGE SCALE GENOMIC DNA]</scope>
    <source>
        <strain evidence="8 9">H11S7</strain>
    </source>
</reference>
<dbReference type="EMBL" id="JALIGE010000076">
    <property type="protein sequence ID" value="MCS2163900.1"/>
    <property type="molecule type" value="Genomic_DNA"/>
</dbReference>
<feature type="transmembrane region" description="Helical" evidence="6">
    <location>
        <begin position="316"/>
        <end position="341"/>
    </location>
</feature>
<evidence type="ECO:0000259" key="7">
    <source>
        <dbReference type="PROSITE" id="PS50887"/>
    </source>
</evidence>
<dbReference type="PANTHER" id="PTHR45138:SF9">
    <property type="entry name" value="DIGUANYLATE CYCLASE DGCM-RELATED"/>
    <property type="match status" value="1"/>
</dbReference>
<protein>
    <recommendedName>
        <fullName evidence="3">diguanylate cyclase</fullName>
        <ecNumber evidence="3">2.7.7.65</ecNumber>
    </recommendedName>
</protein>
<dbReference type="Gene3D" id="3.30.70.270">
    <property type="match status" value="1"/>
</dbReference>
<comment type="catalytic activity">
    <reaction evidence="5">
        <text>2 GTP = 3',3'-c-di-GMP + 2 diphosphate</text>
        <dbReference type="Rhea" id="RHEA:24898"/>
        <dbReference type="ChEBI" id="CHEBI:33019"/>
        <dbReference type="ChEBI" id="CHEBI:37565"/>
        <dbReference type="ChEBI" id="CHEBI:58805"/>
        <dbReference type="EC" id="2.7.7.65"/>
    </reaction>
</comment>
<keyword evidence="4" id="KW-0342">GTP-binding</keyword>
<dbReference type="EC" id="2.7.7.65" evidence="3"/>
<dbReference type="InterPro" id="IPR000160">
    <property type="entry name" value="GGDEF_dom"/>
</dbReference>
<dbReference type="Gene3D" id="6.10.340.10">
    <property type="match status" value="1"/>
</dbReference>
<dbReference type="InterPro" id="IPR043128">
    <property type="entry name" value="Rev_trsase/Diguanyl_cyclase"/>
</dbReference>
<organism evidence="8 9">
    <name type="scientific">Scandinavium hiltneri</name>
    <dbReference type="NCBI Taxonomy" id="2926519"/>
    <lineage>
        <taxon>Bacteria</taxon>
        <taxon>Pseudomonadati</taxon>
        <taxon>Pseudomonadota</taxon>
        <taxon>Gammaproteobacteria</taxon>
        <taxon>Enterobacterales</taxon>
        <taxon>Enterobacteriaceae</taxon>
        <taxon>Scandinavium</taxon>
    </lineage>
</organism>
<evidence type="ECO:0000256" key="3">
    <source>
        <dbReference type="ARBA" id="ARBA00012528"/>
    </source>
</evidence>
<comment type="pathway">
    <text evidence="2">Purine metabolism; 3',5'-cyclic di-GMP biosynthesis.</text>
</comment>
<dbReference type="SMART" id="SM00267">
    <property type="entry name" value="GGDEF"/>
    <property type="match status" value="1"/>
</dbReference>
<keyword evidence="4" id="KW-0547">Nucleotide-binding</keyword>
<dbReference type="SUPFAM" id="SSF55073">
    <property type="entry name" value="Nucleotide cyclase"/>
    <property type="match status" value="1"/>
</dbReference>
<dbReference type="PROSITE" id="PS50887">
    <property type="entry name" value="GGDEF"/>
    <property type="match status" value="1"/>
</dbReference>
<dbReference type="CDD" id="cd01949">
    <property type="entry name" value="GGDEF"/>
    <property type="match status" value="1"/>
</dbReference>
<sequence length="569" mass="64025">MKRLKKASSPSNVLRYLWGSAIASIVLTSILSWWLLSGSWNAWHSARNDVIQFNDFYHVLQVSNDLASERAYANELVLSPMERKAQAWKSLDDSRRITDRNLERIPQNLLSPALLMATIEQLNNSRVSVDTYRNQELSDPREAQRSISAMVEATDFYHSALFQHTSSFLLLEPKALGPILRAQALGELRDATGRLGSQVLIPLATHTPIPLSNMEALSRGMERIDVLWWLLRTQGEEAHYLPGFPQRLDNVRQQFESQGVALLNKLRSESVTNQPYSVDSENFAVRYHESLNAFDQLLNTYLTGVNKLYVHAEHQALLHLVLIVIILIMLCALTAGLIFYIRSRVLQPILRLNQIASGIIAGKHQETLMDESTAEEVQALFSSLGTLGAQLREQTILSKRLQRQSEEDPLTHLFNRRAFDELAGNLMAQATYEHPAWLIMMDVDHFKSINDTWGHPTGDKVLVALATTLKKYSRPGDVIGRLGGEEFAVVFRTPGHEDVTGYTTRIQNEIRQLRFEGPKGEPFSITVSFGVASGWQRELTEVLAVADAALYEAKNSGRDRICGLPDQTA</sequence>
<dbReference type="Proteomes" id="UP001205357">
    <property type="component" value="Unassembled WGS sequence"/>
</dbReference>
<dbReference type="InterPro" id="IPR029787">
    <property type="entry name" value="Nucleotide_cyclase"/>
</dbReference>
<keyword evidence="6" id="KW-0812">Transmembrane</keyword>
<evidence type="ECO:0000256" key="4">
    <source>
        <dbReference type="ARBA" id="ARBA00023134"/>
    </source>
</evidence>
<dbReference type="Pfam" id="PF00990">
    <property type="entry name" value="GGDEF"/>
    <property type="match status" value="1"/>
</dbReference>
<evidence type="ECO:0000313" key="9">
    <source>
        <dbReference type="Proteomes" id="UP001205357"/>
    </source>
</evidence>
<evidence type="ECO:0000256" key="1">
    <source>
        <dbReference type="ARBA" id="ARBA00001946"/>
    </source>
</evidence>
<gene>
    <name evidence="8" type="ORF">MUU47_22760</name>
</gene>